<dbReference type="GO" id="GO:0005886">
    <property type="term" value="C:plasma membrane"/>
    <property type="evidence" value="ECO:0007669"/>
    <property type="project" value="UniProtKB-SubCell"/>
</dbReference>
<evidence type="ECO:0000256" key="3">
    <source>
        <dbReference type="ARBA" id="ARBA00022475"/>
    </source>
</evidence>
<sequence length="476" mass="49358">MSATHMETTPATRLSRTVTLAVILGCQLMMVLDTSIVTTALPHLERELGFNSTTLSWVQNSYALAFGGLLLLGARIGDLLGRRRVFMVGVGVFTFASLLAGVAFNAEVMIGARVLQGAASAFAIPATLALLVQTFPQPGERSQAISIYSAVIGAGGSVGIIVGGVFTDLLSWRWGLLINVPIGIVVLLLSPRFLPETGRVKGSVDIAGALTVTAGMSALVYGLVNAGEAGWGNLTTIVSLAAAVLMLLAFVLVERHAERPITPLRLFKDMTRSGAYIIRILIVGAMFSTFYFLSQYLQNVLGFSAFAAGIAYIPLTLLFFLMVYAIKPLSALLGKPALLVASLVIAGLGMLWLSSIGPGTAYFPDVLLPLIVLGIGQGTAIILLTEFGMSGVAPADNGAASGLVNTAHQLGGSIGLALLTVVFAGSGGTAQGMAGAEAYGAVFTSATWFYALAVPCAALIYLAQRRAAGNASATRP</sequence>
<dbReference type="NCBIfam" id="TIGR00711">
    <property type="entry name" value="efflux_EmrB"/>
    <property type="match status" value="1"/>
</dbReference>
<dbReference type="CDD" id="cd17321">
    <property type="entry name" value="MFS_MMR_MDR_like"/>
    <property type="match status" value="1"/>
</dbReference>
<dbReference type="GO" id="GO:0022857">
    <property type="term" value="F:transmembrane transporter activity"/>
    <property type="evidence" value="ECO:0007669"/>
    <property type="project" value="InterPro"/>
</dbReference>
<feature type="transmembrane region" description="Helical" evidence="7">
    <location>
        <begin position="110"/>
        <end position="132"/>
    </location>
</feature>
<dbReference type="SUPFAM" id="SSF103473">
    <property type="entry name" value="MFS general substrate transporter"/>
    <property type="match status" value="1"/>
</dbReference>
<feature type="transmembrane region" description="Helical" evidence="7">
    <location>
        <begin position="337"/>
        <end position="354"/>
    </location>
</feature>
<dbReference type="InterPro" id="IPR020846">
    <property type="entry name" value="MFS_dom"/>
</dbReference>
<dbReference type="EMBL" id="CP165735">
    <property type="protein sequence ID" value="XDV72352.1"/>
    <property type="molecule type" value="Genomic_DNA"/>
</dbReference>
<feature type="transmembrane region" description="Helical" evidence="7">
    <location>
        <begin position="85"/>
        <end position="104"/>
    </location>
</feature>
<protein>
    <submittedName>
        <fullName evidence="9">MFS transporter</fullName>
    </submittedName>
</protein>
<organism evidence="9">
    <name type="scientific">Paenarthrobacter sp. AMU7</name>
    <dbReference type="NCBI Taxonomy" id="3162492"/>
    <lineage>
        <taxon>Bacteria</taxon>
        <taxon>Bacillati</taxon>
        <taxon>Actinomycetota</taxon>
        <taxon>Actinomycetes</taxon>
        <taxon>Micrococcales</taxon>
        <taxon>Micrococcaceae</taxon>
        <taxon>Paenarthrobacter</taxon>
    </lineage>
</organism>
<feature type="transmembrane region" description="Helical" evidence="7">
    <location>
        <begin position="206"/>
        <end position="224"/>
    </location>
</feature>
<dbReference type="InterPro" id="IPR004638">
    <property type="entry name" value="EmrB-like"/>
</dbReference>
<dbReference type="PANTHER" id="PTHR42718">
    <property type="entry name" value="MAJOR FACILITATOR SUPERFAMILY MULTIDRUG TRANSPORTER MFSC"/>
    <property type="match status" value="1"/>
</dbReference>
<evidence type="ECO:0000313" key="9">
    <source>
        <dbReference type="EMBL" id="XDV72352.1"/>
    </source>
</evidence>
<feature type="transmembrane region" description="Helical" evidence="7">
    <location>
        <begin position="54"/>
        <end position="73"/>
    </location>
</feature>
<evidence type="ECO:0000256" key="7">
    <source>
        <dbReference type="SAM" id="Phobius"/>
    </source>
</evidence>
<dbReference type="InterPro" id="IPR036259">
    <property type="entry name" value="MFS_trans_sf"/>
</dbReference>
<feature type="transmembrane region" description="Helical" evidence="7">
    <location>
        <begin position="144"/>
        <end position="166"/>
    </location>
</feature>
<keyword evidence="3" id="KW-1003">Cell membrane</keyword>
<evidence type="ECO:0000256" key="5">
    <source>
        <dbReference type="ARBA" id="ARBA00022989"/>
    </source>
</evidence>
<feature type="transmembrane region" description="Helical" evidence="7">
    <location>
        <begin position="406"/>
        <end position="426"/>
    </location>
</feature>
<reference evidence="9" key="1">
    <citation type="submission" date="2024-07" db="EMBL/GenBank/DDBJ databases">
        <authorList>
            <person name="Li J."/>
            <person name="Wei H."/>
            <person name="Ma J."/>
        </authorList>
    </citation>
    <scope>NUCLEOTIDE SEQUENCE</scope>
    <source>
        <strain evidence="9">AMU7</strain>
    </source>
</reference>
<keyword evidence="4 7" id="KW-0812">Transmembrane</keyword>
<keyword evidence="2" id="KW-0813">Transport</keyword>
<dbReference type="Gene3D" id="1.20.1250.20">
    <property type="entry name" value="MFS general substrate transporter like domains"/>
    <property type="match status" value="1"/>
</dbReference>
<evidence type="ECO:0000256" key="4">
    <source>
        <dbReference type="ARBA" id="ARBA00022692"/>
    </source>
</evidence>
<evidence type="ECO:0000259" key="8">
    <source>
        <dbReference type="PROSITE" id="PS50850"/>
    </source>
</evidence>
<feature type="transmembrane region" description="Helical" evidence="7">
    <location>
        <begin position="274"/>
        <end position="294"/>
    </location>
</feature>
<dbReference type="Pfam" id="PF07690">
    <property type="entry name" value="MFS_1"/>
    <property type="match status" value="1"/>
</dbReference>
<keyword evidence="5 7" id="KW-1133">Transmembrane helix</keyword>
<accession>A0AB39YUQ8</accession>
<feature type="transmembrane region" description="Helical" evidence="7">
    <location>
        <begin position="438"/>
        <end position="462"/>
    </location>
</feature>
<dbReference type="PROSITE" id="PS50850">
    <property type="entry name" value="MFS"/>
    <property type="match status" value="1"/>
</dbReference>
<comment type="subcellular location">
    <subcellularLocation>
        <location evidence="1">Cell membrane</location>
        <topology evidence="1">Multi-pass membrane protein</topology>
    </subcellularLocation>
</comment>
<dbReference type="InterPro" id="IPR011701">
    <property type="entry name" value="MFS"/>
</dbReference>
<evidence type="ECO:0000256" key="6">
    <source>
        <dbReference type="ARBA" id="ARBA00023136"/>
    </source>
</evidence>
<proteinExistence type="predicted"/>
<feature type="transmembrane region" description="Helical" evidence="7">
    <location>
        <begin position="230"/>
        <end position="253"/>
    </location>
</feature>
<name>A0AB39YUQ8_9MICC</name>
<dbReference type="PANTHER" id="PTHR42718:SF46">
    <property type="entry name" value="BLR6921 PROTEIN"/>
    <property type="match status" value="1"/>
</dbReference>
<dbReference type="Gene3D" id="1.20.1720.10">
    <property type="entry name" value="Multidrug resistance protein D"/>
    <property type="match status" value="1"/>
</dbReference>
<feature type="domain" description="Major facilitator superfamily (MFS) profile" evidence="8">
    <location>
        <begin position="19"/>
        <end position="465"/>
    </location>
</feature>
<feature type="transmembrane region" description="Helical" evidence="7">
    <location>
        <begin position="20"/>
        <end position="42"/>
    </location>
</feature>
<feature type="transmembrane region" description="Helical" evidence="7">
    <location>
        <begin position="172"/>
        <end position="194"/>
    </location>
</feature>
<feature type="transmembrane region" description="Helical" evidence="7">
    <location>
        <begin position="366"/>
        <end position="385"/>
    </location>
</feature>
<dbReference type="AlphaFoldDB" id="A0AB39YUQ8"/>
<evidence type="ECO:0000256" key="2">
    <source>
        <dbReference type="ARBA" id="ARBA00022448"/>
    </source>
</evidence>
<gene>
    <name evidence="9" type="ORF">ABQM86_03995</name>
</gene>
<feature type="transmembrane region" description="Helical" evidence="7">
    <location>
        <begin position="300"/>
        <end position="325"/>
    </location>
</feature>
<dbReference type="RefSeq" id="WP_369745984.1">
    <property type="nucleotide sequence ID" value="NZ_CP165735.1"/>
</dbReference>
<keyword evidence="6 7" id="KW-0472">Membrane</keyword>
<evidence type="ECO:0000256" key="1">
    <source>
        <dbReference type="ARBA" id="ARBA00004651"/>
    </source>
</evidence>